<proteinExistence type="predicted"/>
<organism evidence="2 3">
    <name type="scientific">Methylomonas koyamae</name>
    <dbReference type="NCBI Taxonomy" id="702114"/>
    <lineage>
        <taxon>Bacteria</taxon>
        <taxon>Pseudomonadati</taxon>
        <taxon>Pseudomonadota</taxon>
        <taxon>Gammaproteobacteria</taxon>
        <taxon>Methylococcales</taxon>
        <taxon>Methylococcaceae</taxon>
        <taxon>Methylomonas</taxon>
    </lineage>
</organism>
<evidence type="ECO:0000256" key="1">
    <source>
        <dbReference type="SAM" id="Phobius"/>
    </source>
</evidence>
<dbReference type="RefSeq" id="WP_064042531.1">
    <property type="nucleotide sequence ID" value="NZ_LUUJ01000129.1"/>
</dbReference>
<keyword evidence="1" id="KW-0472">Membrane</keyword>
<accession>A0A177MZY0</accession>
<evidence type="ECO:0000313" key="3">
    <source>
        <dbReference type="Proteomes" id="UP000077857"/>
    </source>
</evidence>
<name>A0A177MZY0_9GAMM</name>
<protein>
    <submittedName>
        <fullName evidence="2">Uncharacterized protein</fullName>
    </submittedName>
</protein>
<keyword evidence="1" id="KW-0812">Transmembrane</keyword>
<evidence type="ECO:0000313" key="2">
    <source>
        <dbReference type="EMBL" id="OAI10843.1"/>
    </source>
</evidence>
<sequence>MLNKDADDWVAGYFFVNPITCANGCDVSGADLQLDGGQYSPVEQSSLSGVKLEIFTNVASSSTNIGKDLGQSIFQFNSPTSVIFNGNFGTKIHFSADAQDQSAPAILQPNTGYWLKLTNVDQSPDFGWFYNGLPKNEYWLAHYDTQGGEGSPYIFDVMGLNSATPRLAPAIVPLPGAVWMMGSVLMGALAVRRKNTTDKFRVNEFGC</sequence>
<reference evidence="2 3" key="1">
    <citation type="submission" date="2016-03" db="EMBL/GenBank/DDBJ databases">
        <authorList>
            <person name="Ploux O."/>
        </authorList>
    </citation>
    <scope>NUCLEOTIDE SEQUENCE [LARGE SCALE GENOMIC DNA]</scope>
    <source>
        <strain evidence="2 3">R-45378</strain>
    </source>
</reference>
<dbReference type="OrthoDB" id="5571888at2"/>
<keyword evidence="1" id="KW-1133">Transmembrane helix</keyword>
<dbReference type="Proteomes" id="UP000077857">
    <property type="component" value="Unassembled WGS sequence"/>
</dbReference>
<dbReference type="AlphaFoldDB" id="A0A177MZY0"/>
<gene>
    <name evidence="2" type="ORF">A1507_21340</name>
</gene>
<dbReference type="EMBL" id="LUUJ01000129">
    <property type="protein sequence ID" value="OAI10843.1"/>
    <property type="molecule type" value="Genomic_DNA"/>
</dbReference>
<feature type="transmembrane region" description="Helical" evidence="1">
    <location>
        <begin position="170"/>
        <end position="191"/>
    </location>
</feature>
<comment type="caution">
    <text evidence="2">The sequence shown here is derived from an EMBL/GenBank/DDBJ whole genome shotgun (WGS) entry which is preliminary data.</text>
</comment>